<protein>
    <submittedName>
        <fullName evidence="7">ABC transporter ATP-binding protein</fullName>
    </submittedName>
</protein>
<evidence type="ECO:0000256" key="2">
    <source>
        <dbReference type="ARBA" id="ARBA00022741"/>
    </source>
</evidence>
<evidence type="ECO:0000256" key="1">
    <source>
        <dbReference type="ARBA" id="ARBA00022448"/>
    </source>
</evidence>
<dbReference type="GO" id="GO:0005524">
    <property type="term" value="F:ATP binding"/>
    <property type="evidence" value="ECO:0007669"/>
    <property type="project" value="UniProtKB-KW"/>
</dbReference>
<evidence type="ECO:0000313" key="7">
    <source>
        <dbReference type="EMBL" id="HCT57722.1"/>
    </source>
</evidence>
<evidence type="ECO:0000256" key="5">
    <source>
        <dbReference type="ARBA" id="ARBA00037066"/>
    </source>
</evidence>
<evidence type="ECO:0000256" key="4">
    <source>
        <dbReference type="ARBA" id="ARBA00022967"/>
    </source>
</evidence>
<dbReference type="Proteomes" id="UP000264071">
    <property type="component" value="Unassembled WGS sequence"/>
</dbReference>
<dbReference type="PANTHER" id="PTHR42794:SF1">
    <property type="entry name" value="HEMIN IMPORT ATP-BINDING PROTEIN HMUV"/>
    <property type="match status" value="1"/>
</dbReference>
<dbReference type="SMART" id="SM00382">
    <property type="entry name" value="AAA"/>
    <property type="match status" value="1"/>
</dbReference>
<evidence type="ECO:0000313" key="8">
    <source>
        <dbReference type="Proteomes" id="UP000264071"/>
    </source>
</evidence>
<name>A0A3D4VAE7_9BACT</name>
<dbReference type="SUPFAM" id="SSF52540">
    <property type="entry name" value="P-loop containing nucleoside triphosphate hydrolases"/>
    <property type="match status" value="1"/>
</dbReference>
<dbReference type="InterPro" id="IPR003439">
    <property type="entry name" value="ABC_transporter-like_ATP-bd"/>
</dbReference>
<reference evidence="7 8" key="1">
    <citation type="journal article" date="2018" name="Nat. Biotechnol.">
        <title>A standardized bacterial taxonomy based on genome phylogeny substantially revises the tree of life.</title>
        <authorList>
            <person name="Parks D.H."/>
            <person name="Chuvochina M."/>
            <person name="Waite D.W."/>
            <person name="Rinke C."/>
            <person name="Skarshewski A."/>
            <person name="Chaumeil P.A."/>
            <person name="Hugenholtz P."/>
        </authorList>
    </citation>
    <scope>NUCLEOTIDE SEQUENCE [LARGE SCALE GENOMIC DNA]</scope>
    <source>
        <strain evidence="7">UBA8844</strain>
    </source>
</reference>
<organism evidence="7 8">
    <name type="scientific">Gemmatimonas aurantiaca</name>
    <dbReference type="NCBI Taxonomy" id="173480"/>
    <lineage>
        <taxon>Bacteria</taxon>
        <taxon>Pseudomonadati</taxon>
        <taxon>Gemmatimonadota</taxon>
        <taxon>Gemmatimonadia</taxon>
        <taxon>Gemmatimonadales</taxon>
        <taxon>Gemmatimonadaceae</taxon>
        <taxon>Gemmatimonas</taxon>
    </lineage>
</organism>
<keyword evidence="1" id="KW-0813">Transport</keyword>
<dbReference type="InterPro" id="IPR003593">
    <property type="entry name" value="AAA+_ATPase"/>
</dbReference>
<keyword evidence="3 7" id="KW-0067">ATP-binding</keyword>
<dbReference type="PANTHER" id="PTHR42794">
    <property type="entry name" value="HEMIN IMPORT ATP-BINDING PROTEIN HMUV"/>
    <property type="match status" value="1"/>
</dbReference>
<dbReference type="InterPro" id="IPR027417">
    <property type="entry name" value="P-loop_NTPase"/>
</dbReference>
<accession>A0A3D4VAE7</accession>
<feature type="domain" description="ABC transporter" evidence="6">
    <location>
        <begin position="12"/>
        <end position="248"/>
    </location>
</feature>
<dbReference type="Gene3D" id="3.40.50.300">
    <property type="entry name" value="P-loop containing nucleotide triphosphate hydrolases"/>
    <property type="match status" value="1"/>
</dbReference>
<dbReference type="AlphaFoldDB" id="A0A3D4VAE7"/>
<keyword evidence="4" id="KW-1278">Translocase</keyword>
<evidence type="ECO:0000256" key="3">
    <source>
        <dbReference type="ARBA" id="ARBA00022840"/>
    </source>
</evidence>
<comment type="function">
    <text evidence="5">Part of the ABC transporter complex HmuTUV involved in hemin import. Responsible for energy coupling to the transport system.</text>
</comment>
<gene>
    <name evidence="7" type="ORF">DGD08_11030</name>
</gene>
<comment type="caution">
    <text evidence="7">The sequence shown here is derived from an EMBL/GenBank/DDBJ whole genome shotgun (WGS) entry which is preliminary data.</text>
</comment>
<dbReference type="PROSITE" id="PS00211">
    <property type="entry name" value="ABC_TRANSPORTER_1"/>
    <property type="match status" value="1"/>
</dbReference>
<dbReference type="GO" id="GO:0016887">
    <property type="term" value="F:ATP hydrolysis activity"/>
    <property type="evidence" value="ECO:0007669"/>
    <property type="project" value="InterPro"/>
</dbReference>
<dbReference type="InterPro" id="IPR017871">
    <property type="entry name" value="ABC_transporter-like_CS"/>
</dbReference>
<keyword evidence="2" id="KW-0547">Nucleotide-binding</keyword>
<dbReference type="PROSITE" id="PS50893">
    <property type="entry name" value="ABC_TRANSPORTER_2"/>
    <property type="match status" value="1"/>
</dbReference>
<dbReference type="OMA" id="GEWLERF"/>
<dbReference type="CDD" id="cd03214">
    <property type="entry name" value="ABC_Iron-Siderophores_B12_Hemin"/>
    <property type="match status" value="1"/>
</dbReference>
<sequence>MSAPRDRSAGPLEIRGLTAGYRHRPVLHDLTLPLLHAGQHIALVGPNGAGKSTLLRVLAGLVEGRGSVRFDGFDLLRVSAMQRAQRVAFMPQSLPQDVTLSVLDGLLGALKASPMSPPVETMEDAQQRGIAVLERIGIAHLALQPLQHLSGGERQLAGLAQAIVREPAMLLLDEPTSALDLRHQVTVMSLARALAHEGRLVISVLHDLTLAARWADQLIVLDGGRVQAMGAPTAALTSTLLSRIYGVDARVEPCSFGYPQVIVDGTRDRVGEGDAR</sequence>
<proteinExistence type="predicted"/>
<dbReference type="EMBL" id="DPIY01000010">
    <property type="protein sequence ID" value="HCT57722.1"/>
    <property type="molecule type" value="Genomic_DNA"/>
</dbReference>
<evidence type="ECO:0000259" key="6">
    <source>
        <dbReference type="PROSITE" id="PS50893"/>
    </source>
</evidence>
<dbReference type="Pfam" id="PF00005">
    <property type="entry name" value="ABC_tran"/>
    <property type="match status" value="1"/>
</dbReference>